<dbReference type="SMART" id="SM00342">
    <property type="entry name" value="HTH_ARAC"/>
    <property type="match status" value="1"/>
</dbReference>
<dbReference type="PROSITE" id="PS01124">
    <property type="entry name" value="HTH_ARAC_FAMILY_2"/>
    <property type="match status" value="1"/>
</dbReference>
<evidence type="ECO:0000259" key="8">
    <source>
        <dbReference type="PROSITE" id="PS01124"/>
    </source>
</evidence>
<reference evidence="10 11" key="1">
    <citation type="submission" date="2021-11" db="EMBL/GenBank/DDBJ databases">
        <title>Draft genome sequence of Paenibacillus profundus YoMME, a new Gram-positive bacteria with exoelectrogenic properties.</title>
        <authorList>
            <person name="Hubenova Y."/>
            <person name="Hubenova E."/>
            <person name="Manasiev Y."/>
            <person name="Peykov S."/>
            <person name="Mitov M."/>
        </authorList>
    </citation>
    <scope>NUCLEOTIDE SEQUENCE [LARGE SCALE GENOMIC DNA]</scope>
    <source>
        <strain evidence="10 11">YoMME</strain>
    </source>
</reference>
<evidence type="ECO:0000313" key="10">
    <source>
        <dbReference type="EMBL" id="MCE5173296.1"/>
    </source>
</evidence>
<keyword evidence="6" id="KW-0238">DNA-binding</keyword>
<dbReference type="PROSITE" id="PS00041">
    <property type="entry name" value="HTH_ARAC_FAMILY_1"/>
    <property type="match status" value="1"/>
</dbReference>
<comment type="subcellular location">
    <subcellularLocation>
        <location evidence="1">Cell envelope</location>
    </subcellularLocation>
</comment>
<evidence type="ECO:0000256" key="4">
    <source>
        <dbReference type="ARBA" id="ARBA00022729"/>
    </source>
</evidence>
<protein>
    <submittedName>
        <fullName evidence="10">ABC transporter substrate-binding protein</fullName>
    </submittedName>
</protein>
<gene>
    <name evidence="10" type="ORF">LQV63_28995</name>
</gene>
<name>A0ABS8YNA2_9BACL</name>
<dbReference type="SUPFAM" id="SSF51182">
    <property type="entry name" value="RmlC-like cupins"/>
    <property type="match status" value="1"/>
</dbReference>
<comment type="caution">
    <text evidence="10">The sequence shown here is derived from an EMBL/GenBank/DDBJ whole genome shotgun (WGS) entry which is preliminary data.</text>
</comment>
<evidence type="ECO:0000313" key="11">
    <source>
        <dbReference type="Proteomes" id="UP001199916"/>
    </source>
</evidence>
<keyword evidence="5" id="KW-0805">Transcription regulation</keyword>
<evidence type="ECO:0000256" key="7">
    <source>
        <dbReference type="ARBA" id="ARBA00023163"/>
    </source>
</evidence>
<evidence type="ECO:0000259" key="9">
    <source>
        <dbReference type="PROSITE" id="PS50983"/>
    </source>
</evidence>
<keyword evidence="11" id="KW-1185">Reference proteome</keyword>
<evidence type="ECO:0000256" key="1">
    <source>
        <dbReference type="ARBA" id="ARBA00004196"/>
    </source>
</evidence>
<dbReference type="PANTHER" id="PTHR30532">
    <property type="entry name" value="IRON III DICITRATE-BINDING PERIPLASMIC PROTEIN"/>
    <property type="match status" value="1"/>
</dbReference>
<feature type="domain" description="HTH araC/xylS-type" evidence="8">
    <location>
        <begin position="176"/>
        <end position="274"/>
    </location>
</feature>
<dbReference type="InterPro" id="IPR018062">
    <property type="entry name" value="HTH_AraC-typ_CS"/>
</dbReference>
<dbReference type="Gene3D" id="2.60.120.10">
    <property type="entry name" value="Jelly Rolls"/>
    <property type="match status" value="1"/>
</dbReference>
<dbReference type="PANTHER" id="PTHR30532:SF26">
    <property type="entry name" value="IRON(3+)-HYDROXAMATE-BINDING PROTEIN FHUD"/>
    <property type="match status" value="1"/>
</dbReference>
<proteinExistence type="inferred from homology"/>
<feature type="domain" description="Fe/B12 periplasmic-binding" evidence="9">
    <location>
        <begin position="296"/>
        <end position="554"/>
    </location>
</feature>
<dbReference type="InterPro" id="IPR014710">
    <property type="entry name" value="RmlC-like_jellyroll"/>
</dbReference>
<dbReference type="InterPro" id="IPR020449">
    <property type="entry name" value="Tscrpt_reg_AraC-type_HTH"/>
</dbReference>
<evidence type="ECO:0000256" key="3">
    <source>
        <dbReference type="ARBA" id="ARBA00022448"/>
    </source>
</evidence>
<comment type="similarity">
    <text evidence="2">Belongs to the bacterial solute-binding protein 8 family.</text>
</comment>
<dbReference type="SUPFAM" id="SSF53807">
    <property type="entry name" value="Helical backbone' metal receptor"/>
    <property type="match status" value="1"/>
</dbReference>
<keyword evidence="4" id="KW-0732">Signal</keyword>
<dbReference type="Gene3D" id="3.40.50.1980">
    <property type="entry name" value="Nitrogenase molybdenum iron protein domain"/>
    <property type="match status" value="2"/>
</dbReference>
<dbReference type="PROSITE" id="PS50983">
    <property type="entry name" value="FE_B12_PBP"/>
    <property type="match status" value="1"/>
</dbReference>
<sequence>MVHHKSTSVPLRSLLFHLSDIHLDIRPVGWKSDEQTAELHTLYIFTHGKGSLHINNEQYHLSADKYYMLSPGAALQIKNEANTPLRFYQITFAVIRVGNPRHETYAEDIIPGRYEFAVYPFARFIRLIEGLYANKHNISDIECFQQHLRFQELMGLLFEHNLRFSDQSFISALSVENTIQYLQNNFMHKITVKQLAQLANVPLWQYTPIFHKLTGKKPLDYLTELRINRSKEWLLCSEEPLREIAHRVGFTDEYYFNRRFRQTTGVTPRQYAIAMRHSVRVKDWTGHEVAIPAQPKRIIFHSETFGDLLALGVEAIGGGYSCIAQSLFEDRVRNVQDVGFPMNFDKLIALKPDLIIFSNADETQYQKISKIAPTVTFNSFAPLDQRLQTLGDWLDRKQEAEQWLNVYHAKAVAMWKQLRSELSPGETASVFIFDHGKRLFVMGTSGFSSSLYHPLGFQPADKIQKVLDSGDGFMEIPTASLPAYAGDRIFMLLPENAVSRQAAMDLMNDSLWHNLPAVKNGYVYIVEANEWNYGDALIREKVLDMLPNLLRRTP</sequence>
<keyword evidence="3" id="KW-0813">Transport</keyword>
<dbReference type="InterPro" id="IPR009057">
    <property type="entry name" value="Homeodomain-like_sf"/>
</dbReference>
<evidence type="ECO:0000256" key="5">
    <source>
        <dbReference type="ARBA" id="ARBA00023015"/>
    </source>
</evidence>
<organism evidence="10 11">
    <name type="scientific">Paenibacillus profundus</name>
    <dbReference type="NCBI Taxonomy" id="1173085"/>
    <lineage>
        <taxon>Bacteria</taxon>
        <taxon>Bacillati</taxon>
        <taxon>Bacillota</taxon>
        <taxon>Bacilli</taxon>
        <taxon>Bacillales</taxon>
        <taxon>Paenibacillaceae</taxon>
        <taxon>Paenibacillus</taxon>
    </lineage>
</organism>
<dbReference type="Gene3D" id="1.10.10.60">
    <property type="entry name" value="Homeodomain-like"/>
    <property type="match status" value="2"/>
</dbReference>
<dbReference type="EMBL" id="JAJNBZ010000046">
    <property type="protein sequence ID" value="MCE5173296.1"/>
    <property type="molecule type" value="Genomic_DNA"/>
</dbReference>
<dbReference type="InterPro" id="IPR011051">
    <property type="entry name" value="RmlC_Cupin_sf"/>
</dbReference>
<evidence type="ECO:0000256" key="2">
    <source>
        <dbReference type="ARBA" id="ARBA00008814"/>
    </source>
</evidence>
<dbReference type="PRINTS" id="PR00032">
    <property type="entry name" value="HTHARAC"/>
</dbReference>
<dbReference type="RefSeq" id="WP_233699268.1">
    <property type="nucleotide sequence ID" value="NZ_JAJNBZ010000046.1"/>
</dbReference>
<dbReference type="Pfam" id="PF01497">
    <property type="entry name" value="Peripla_BP_2"/>
    <property type="match status" value="1"/>
</dbReference>
<dbReference type="InterPro" id="IPR018060">
    <property type="entry name" value="HTH_AraC"/>
</dbReference>
<dbReference type="InterPro" id="IPR002491">
    <property type="entry name" value="ABC_transptr_periplasmic_BD"/>
</dbReference>
<accession>A0ABS8YNA2</accession>
<dbReference type="SUPFAM" id="SSF46689">
    <property type="entry name" value="Homeodomain-like"/>
    <property type="match status" value="1"/>
</dbReference>
<dbReference type="Proteomes" id="UP001199916">
    <property type="component" value="Unassembled WGS sequence"/>
</dbReference>
<dbReference type="Pfam" id="PF12833">
    <property type="entry name" value="HTH_18"/>
    <property type="match status" value="1"/>
</dbReference>
<keyword evidence="7" id="KW-0804">Transcription</keyword>
<dbReference type="InterPro" id="IPR051313">
    <property type="entry name" value="Bact_iron-sidero_bind"/>
</dbReference>
<evidence type="ECO:0000256" key="6">
    <source>
        <dbReference type="ARBA" id="ARBA00023125"/>
    </source>
</evidence>